<reference evidence="1 2" key="1">
    <citation type="submission" date="2024-03" db="EMBL/GenBank/DDBJ databases">
        <title>The Acrasis kona genome and developmental transcriptomes reveal deep origins of eukaryotic multicellular pathways.</title>
        <authorList>
            <person name="Sheikh S."/>
            <person name="Fu C.-J."/>
            <person name="Brown M.W."/>
            <person name="Baldauf S.L."/>
        </authorList>
    </citation>
    <scope>NUCLEOTIDE SEQUENCE [LARGE SCALE GENOMIC DNA]</scope>
    <source>
        <strain evidence="1 2">ATCC MYA-3509</strain>
    </source>
</reference>
<evidence type="ECO:0000313" key="2">
    <source>
        <dbReference type="Proteomes" id="UP001431209"/>
    </source>
</evidence>
<organism evidence="1 2">
    <name type="scientific">Acrasis kona</name>
    <dbReference type="NCBI Taxonomy" id="1008807"/>
    <lineage>
        <taxon>Eukaryota</taxon>
        <taxon>Discoba</taxon>
        <taxon>Heterolobosea</taxon>
        <taxon>Tetramitia</taxon>
        <taxon>Eutetramitia</taxon>
        <taxon>Acrasidae</taxon>
        <taxon>Acrasis</taxon>
    </lineage>
</organism>
<dbReference type="Proteomes" id="UP001431209">
    <property type="component" value="Unassembled WGS sequence"/>
</dbReference>
<proteinExistence type="predicted"/>
<sequence>MGASIPKIVIRTEVGDITGHQVASSKWNFSFNNNSFSLTGPYGPTGEVEILSKDGQTLVAEKEGELYKAEIFTYNSSSWGSVSTKHVLHFNIRQMTASFTETVEYDS</sequence>
<name>A0AAW2ZIA4_9EUKA</name>
<evidence type="ECO:0000313" key="1">
    <source>
        <dbReference type="EMBL" id="KAL0489088.1"/>
    </source>
</evidence>
<dbReference type="EMBL" id="JAOPGA020001514">
    <property type="protein sequence ID" value="KAL0489088.1"/>
    <property type="molecule type" value="Genomic_DNA"/>
</dbReference>
<dbReference type="AlphaFoldDB" id="A0AAW2ZIA4"/>
<keyword evidence="2" id="KW-1185">Reference proteome</keyword>
<accession>A0AAW2ZIA4</accession>
<protein>
    <submittedName>
        <fullName evidence="1">F-box protein</fullName>
    </submittedName>
</protein>
<gene>
    <name evidence="1" type="ORF">AKO1_009017</name>
</gene>
<comment type="caution">
    <text evidence="1">The sequence shown here is derived from an EMBL/GenBank/DDBJ whole genome shotgun (WGS) entry which is preliminary data.</text>
</comment>